<feature type="transmembrane region" description="Helical" evidence="6">
    <location>
        <begin position="413"/>
        <end position="437"/>
    </location>
</feature>
<feature type="transmembrane region" description="Helical" evidence="6">
    <location>
        <begin position="443"/>
        <end position="467"/>
    </location>
</feature>
<dbReference type="FunFam" id="1.20.1250.20:FF:000013">
    <property type="entry name" value="MFS general substrate transporter"/>
    <property type="match status" value="1"/>
</dbReference>
<name>A0AAV9NW75_9PEZI</name>
<dbReference type="GO" id="GO:0016020">
    <property type="term" value="C:membrane"/>
    <property type="evidence" value="ECO:0007669"/>
    <property type="project" value="UniProtKB-SubCell"/>
</dbReference>
<dbReference type="EMBL" id="JAVRRT010000027">
    <property type="protein sequence ID" value="KAK5163287.1"/>
    <property type="molecule type" value="Genomic_DNA"/>
</dbReference>
<evidence type="ECO:0000256" key="6">
    <source>
        <dbReference type="SAM" id="Phobius"/>
    </source>
</evidence>
<dbReference type="InterPro" id="IPR011701">
    <property type="entry name" value="MFS"/>
</dbReference>
<keyword evidence="4 6" id="KW-1133">Transmembrane helix</keyword>
<evidence type="ECO:0000256" key="2">
    <source>
        <dbReference type="ARBA" id="ARBA00022448"/>
    </source>
</evidence>
<evidence type="ECO:0000313" key="9">
    <source>
        <dbReference type="Proteomes" id="UP001337655"/>
    </source>
</evidence>
<feature type="transmembrane region" description="Helical" evidence="6">
    <location>
        <begin position="382"/>
        <end position="401"/>
    </location>
</feature>
<evidence type="ECO:0000256" key="4">
    <source>
        <dbReference type="ARBA" id="ARBA00022989"/>
    </source>
</evidence>
<keyword evidence="5 6" id="KW-0472">Membrane</keyword>
<gene>
    <name evidence="8" type="ORF">LTR77_010873</name>
</gene>
<feature type="transmembrane region" description="Helical" evidence="6">
    <location>
        <begin position="350"/>
        <end position="370"/>
    </location>
</feature>
<feature type="transmembrane region" description="Helical" evidence="6">
    <location>
        <begin position="52"/>
        <end position="69"/>
    </location>
</feature>
<evidence type="ECO:0000256" key="1">
    <source>
        <dbReference type="ARBA" id="ARBA00004141"/>
    </source>
</evidence>
<dbReference type="Pfam" id="PF07690">
    <property type="entry name" value="MFS_1"/>
    <property type="match status" value="1"/>
</dbReference>
<reference evidence="8 9" key="1">
    <citation type="submission" date="2023-08" db="EMBL/GenBank/DDBJ databases">
        <title>Black Yeasts Isolated from many extreme environments.</title>
        <authorList>
            <person name="Coleine C."/>
            <person name="Stajich J.E."/>
            <person name="Selbmann L."/>
        </authorList>
    </citation>
    <scope>NUCLEOTIDE SEQUENCE [LARGE SCALE GENOMIC DNA]</scope>
    <source>
        <strain evidence="8 9">CCFEE 5935</strain>
    </source>
</reference>
<dbReference type="FunFam" id="1.20.1250.20:FF:000034">
    <property type="entry name" value="MFS general substrate transporter"/>
    <property type="match status" value="1"/>
</dbReference>
<dbReference type="Proteomes" id="UP001337655">
    <property type="component" value="Unassembled WGS sequence"/>
</dbReference>
<keyword evidence="9" id="KW-1185">Reference proteome</keyword>
<dbReference type="InterPro" id="IPR036259">
    <property type="entry name" value="MFS_trans_sf"/>
</dbReference>
<accession>A0AAV9NW75</accession>
<feature type="transmembrane region" description="Helical" evidence="6">
    <location>
        <begin position="118"/>
        <end position="137"/>
    </location>
</feature>
<feature type="domain" description="Major facilitator superfamily (MFS) profile" evidence="7">
    <location>
        <begin position="52"/>
        <end position="473"/>
    </location>
</feature>
<dbReference type="RefSeq" id="XP_064653812.1">
    <property type="nucleotide sequence ID" value="XM_064808090.1"/>
</dbReference>
<dbReference type="GeneID" id="89932198"/>
<organism evidence="8 9">
    <name type="scientific">Saxophila tyrrhenica</name>
    <dbReference type="NCBI Taxonomy" id="1690608"/>
    <lineage>
        <taxon>Eukaryota</taxon>
        <taxon>Fungi</taxon>
        <taxon>Dikarya</taxon>
        <taxon>Ascomycota</taxon>
        <taxon>Pezizomycotina</taxon>
        <taxon>Dothideomycetes</taxon>
        <taxon>Dothideomycetidae</taxon>
        <taxon>Mycosphaerellales</taxon>
        <taxon>Extremaceae</taxon>
        <taxon>Saxophila</taxon>
    </lineage>
</organism>
<feature type="transmembrane region" description="Helical" evidence="6">
    <location>
        <begin position="89"/>
        <end position="106"/>
    </location>
</feature>
<dbReference type="PANTHER" id="PTHR43791">
    <property type="entry name" value="PERMEASE-RELATED"/>
    <property type="match status" value="1"/>
</dbReference>
<dbReference type="AlphaFoldDB" id="A0AAV9NW75"/>
<feature type="transmembrane region" description="Helical" evidence="6">
    <location>
        <begin position="211"/>
        <end position="233"/>
    </location>
</feature>
<dbReference type="SUPFAM" id="SSF103473">
    <property type="entry name" value="MFS general substrate transporter"/>
    <property type="match status" value="1"/>
</dbReference>
<comment type="caution">
    <text evidence="8">The sequence shown here is derived from an EMBL/GenBank/DDBJ whole genome shotgun (WGS) entry which is preliminary data.</text>
</comment>
<protein>
    <recommendedName>
        <fullName evidence="7">Major facilitator superfamily (MFS) profile domain-containing protein</fullName>
    </recommendedName>
</protein>
<dbReference type="InterPro" id="IPR020846">
    <property type="entry name" value="MFS_dom"/>
</dbReference>
<feature type="transmembrane region" description="Helical" evidence="6">
    <location>
        <begin position="149"/>
        <end position="170"/>
    </location>
</feature>
<keyword evidence="3 6" id="KW-0812">Transmembrane</keyword>
<feature type="transmembrane region" description="Helical" evidence="6">
    <location>
        <begin position="286"/>
        <end position="307"/>
    </location>
</feature>
<comment type="subcellular location">
    <subcellularLocation>
        <location evidence="1">Membrane</location>
        <topology evidence="1">Multi-pass membrane protein</topology>
    </subcellularLocation>
</comment>
<proteinExistence type="predicted"/>
<feature type="transmembrane region" description="Helical" evidence="6">
    <location>
        <begin position="179"/>
        <end position="199"/>
    </location>
</feature>
<evidence type="ECO:0000256" key="3">
    <source>
        <dbReference type="ARBA" id="ARBA00022692"/>
    </source>
</evidence>
<evidence type="ECO:0000313" key="8">
    <source>
        <dbReference type="EMBL" id="KAK5163287.1"/>
    </source>
</evidence>
<dbReference type="GO" id="GO:0022857">
    <property type="term" value="F:transmembrane transporter activity"/>
    <property type="evidence" value="ECO:0007669"/>
    <property type="project" value="InterPro"/>
</dbReference>
<dbReference type="PANTHER" id="PTHR43791:SF18">
    <property type="entry name" value="NICOTINIC ACID TRANSPORTER TNA1, PUTATIVE (AFU_ORTHOLOGUE AFUA_3G03820)-RELATED"/>
    <property type="match status" value="1"/>
</dbReference>
<dbReference type="PROSITE" id="PS50850">
    <property type="entry name" value="MFS"/>
    <property type="match status" value="1"/>
</dbReference>
<evidence type="ECO:0000256" key="5">
    <source>
        <dbReference type="ARBA" id="ARBA00023136"/>
    </source>
</evidence>
<dbReference type="Gene3D" id="1.20.1250.20">
    <property type="entry name" value="MFS general substrate transporter like domains"/>
    <property type="match status" value="2"/>
</dbReference>
<feature type="transmembrane region" description="Helical" evidence="6">
    <location>
        <begin position="319"/>
        <end position="343"/>
    </location>
</feature>
<evidence type="ECO:0000259" key="7">
    <source>
        <dbReference type="PROSITE" id="PS50850"/>
    </source>
</evidence>
<sequence>MTTNEKEVKEQAQHLDRVEGLDSHDAGLAEHALPSYHDKETNRILRKVDTRLLPVLVLLYILSFLDRSNMGNANIAGLSEDLNLVGPQYNYALMVFFFPYALLEIPSNMILKLLNPSTWIAILMLAWGTVMTLQGIVQGYHGLLATRTMLGVAESGFFPAASYLLTTWYCRFELQRRMAIFYGGAAISGAFSGLLSYGIVQMDGVAGLEGWRWIFILEGIVTVLVGCCVPFILPDSPRKASFLEEWEKDHLMERLEHDAGTAAGQVDYDDKFSVKSLTGVLLDWKLWLTIVCCWGNSIIIYAFTYTAPTIVVSLGYENAIAQLVTMPLFVAGFLGVLLFAWLADKRRIRWVFVAGPYSIAVVGCVALLAIPQTGGYEGVTFFFLFFIPVGAYAGIVSILSWTGNNLAPSWKRAIGMAFILTGANLGGLVGSNIFIAAQAPSYPLGYGLCLGILCAAIASAGLLALAYRNQNRKRDAMSAEEIRAKYSDDELTRMGDKSPFFRYVI</sequence>
<keyword evidence="2" id="KW-0813">Transport</keyword>